<sequence>MITLTAEATTQLRRLLAEKNRPGLFLRLFVQPGGCRGFSYGMAFDDEMRDDDVVVEHEGVRIAVDPFSARLLEGARVDYTDALMGGGFTITNPNAVSTCGCGRSFRTRGARGNPQSCCH</sequence>
<dbReference type="Gene3D" id="2.60.300.12">
    <property type="entry name" value="HesB-like domain"/>
    <property type="match status" value="1"/>
</dbReference>
<feature type="domain" description="Core" evidence="1">
    <location>
        <begin position="2"/>
        <end position="102"/>
    </location>
</feature>
<dbReference type="InterPro" id="IPR000361">
    <property type="entry name" value="ATAP_core_dom"/>
</dbReference>
<dbReference type="EMBL" id="CP141614">
    <property type="protein sequence ID" value="WRP15173.1"/>
    <property type="molecule type" value="Genomic_DNA"/>
</dbReference>
<reference evidence="3" key="1">
    <citation type="submission" date="2023-12" db="EMBL/GenBank/DDBJ databases">
        <title>Novel isolates from deep terrestrial aquifers shed light on the physiology and ecology of the class Limnochordia.</title>
        <authorList>
            <person name="Karnachuk O.V."/>
            <person name="Lukina A.P."/>
            <person name="Avakyan M.R."/>
            <person name="Kadnikov V."/>
            <person name="Begmatov S."/>
            <person name="Beletsky A.V."/>
            <person name="Mardanov A.V."/>
            <person name="Ravin N.V."/>
        </authorList>
    </citation>
    <scope>NUCLEOTIDE SEQUENCE [LARGE SCALE GENOMIC DNA]</scope>
    <source>
        <strain evidence="3">LN</strain>
    </source>
</reference>
<keyword evidence="3" id="KW-1185">Reference proteome</keyword>
<protein>
    <submittedName>
        <fullName evidence="2">Iron-sulfur cluster insertion protein ErpA</fullName>
    </submittedName>
</protein>
<gene>
    <name evidence="2" type="primary">erpA</name>
    <name evidence="2" type="ORF">VLY81_03110</name>
</gene>
<dbReference type="PANTHER" id="PTHR43011:SF1">
    <property type="entry name" value="IRON-SULFUR CLUSTER ASSEMBLY 2 HOMOLOG, MITOCHONDRIAL"/>
    <property type="match status" value="1"/>
</dbReference>
<organism evidence="2 3">
    <name type="scientific">Geochorda subterranea</name>
    <dbReference type="NCBI Taxonomy" id="3109564"/>
    <lineage>
        <taxon>Bacteria</taxon>
        <taxon>Bacillati</taxon>
        <taxon>Bacillota</taxon>
        <taxon>Limnochordia</taxon>
        <taxon>Limnochordales</taxon>
        <taxon>Geochordaceae</taxon>
        <taxon>Geochorda</taxon>
    </lineage>
</organism>
<accession>A0ABZ1BR67</accession>
<evidence type="ECO:0000259" key="1">
    <source>
        <dbReference type="Pfam" id="PF01521"/>
    </source>
</evidence>
<dbReference type="RefSeq" id="WP_324669564.1">
    <property type="nucleotide sequence ID" value="NZ_CP141614.1"/>
</dbReference>
<dbReference type="Proteomes" id="UP001333102">
    <property type="component" value="Chromosome"/>
</dbReference>
<dbReference type="SUPFAM" id="SSF89360">
    <property type="entry name" value="HesB-like domain"/>
    <property type="match status" value="1"/>
</dbReference>
<dbReference type="PANTHER" id="PTHR43011">
    <property type="entry name" value="IRON-SULFUR CLUSTER ASSEMBLY 2 HOMOLOG, MITOCHONDRIAL"/>
    <property type="match status" value="1"/>
</dbReference>
<proteinExistence type="predicted"/>
<dbReference type="NCBIfam" id="NF010147">
    <property type="entry name" value="PRK13623.1"/>
    <property type="match status" value="1"/>
</dbReference>
<dbReference type="PROSITE" id="PS01152">
    <property type="entry name" value="HESB"/>
    <property type="match status" value="1"/>
</dbReference>
<evidence type="ECO:0000313" key="2">
    <source>
        <dbReference type="EMBL" id="WRP15173.1"/>
    </source>
</evidence>
<dbReference type="NCBIfam" id="TIGR00049">
    <property type="entry name" value="iron-sulfur cluster assembly accessory protein"/>
    <property type="match status" value="1"/>
</dbReference>
<dbReference type="InterPro" id="IPR016092">
    <property type="entry name" value="ATAP"/>
</dbReference>
<evidence type="ECO:0000313" key="3">
    <source>
        <dbReference type="Proteomes" id="UP001333102"/>
    </source>
</evidence>
<dbReference type="InterPro" id="IPR017870">
    <property type="entry name" value="FeS_cluster_insertion_CS"/>
</dbReference>
<dbReference type="InterPro" id="IPR035903">
    <property type="entry name" value="HesB-like_dom_sf"/>
</dbReference>
<dbReference type="Pfam" id="PF01521">
    <property type="entry name" value="Fe-S_biosyn"/>
    <property type="match status" value="1"/>
</dbReference>
<name>A0ABZ1BR67_9FIRM</name>